<dbReference type="PANTHER" id="PTHR30154">
    <property type="entry name" value="LEUCINE-RESPONSIVE REGULATORY PROTEIN"/>
    <property type="match status" value="1"/>
</dbReference>
<accession>A0AAD0P151</accession>
<reference evidence="2 3" key="1">
    <citation type="submission" date="2018-05" db="EMBL/GenBank/DDBJ databases">
        <title>Complete genome sequence of Gordonia terrae NRRL B-16283.</title>
        <authorList>
            <person name="Garlena R.A."/>
            <person name="Russell D.A."/>
            <person name="Hatfull G.F."/>
        </authorList>
    </citation>
    <scope>NUCLEOTIDE SEQUENCE [LARGE SCALE GENOMIC DNA]</scope>
    <source>
        <strain evidence="2 3">NRRL B-16283</strain>
    </source>
</reference>
<evidence type="ECO:0000313" key="2">
    <source>
        <dbReference type="EMBL" id="AWO86334.1"/>
    </source>
</evidence>
<dbReference type="Gene3D" id="1.10.10.10">
    <property type="entry name" value="Winged helix-like DNA-binding domain superfamily/Winged helix DNA-binding domain"/>
    <property type="match status" value="1"/>
</dbReference>
<dbReference type="Proteomes" id="UP000247118">
    <property type="component" value="Chromosome"/>
</dbReference>
<dbReference type="InterPro" id="IPR036388">
    <property type="entry name" value="WH-like_DNA-bd_sf"/>
</dbReference>
<dbReference type="SUPFAM" id="SSF46785">
    <property type="entry name" value="Winged helix' DNA-binding domain"/>
    <property type="match status" value="1"/>
</dbReference>
<sequence>MPDLDRTDARLLLALCETPRATGVDLASRLDVSRNTVQSRLDRWDRDDVLAGYDRRVSPRSLGLPLLAFVITTVDQRRLAEVTDSLVGIPEIVEAIGLSGPSDLLIRIVAADTDDLYRVAGLILDVDGVERTNVSLAMQELVPYRTHQLLRRAATGESPVKGAR</sequence>
<dbReference type="Gene3D" id="3.30.70.920">
    <property type="match status" value="1"/>
</dbReference>
<dbReference type="RefSeq" id="WP_033204191.1">
    <property type="nucleotide sequence ID" value="NZ_CABEIC010000002.1"/>
</dbReference>
<dbReference type="SUPFAM" id="SSF54909">
    <property type="entry name" value="Dimeric alpha+beta barrel"/>
    <property type="match status" value="1"/>
</dbReference>
<dbReference type="KEGG" id="gta:BCM27_24755"/>
<dbReference type="InterPro" id="IPR011008">
    <property type="entry name" value="Dimeric_a/b-barrel"/>
</dbReference>
<dbReference type="PANTHER" id="PTHR30154:SF34">
    <property type="entry name" value="TRANSCRIPTIONAL REGULATOR AZLB"/>
    <property type="match status" value="1"/>
</dbReference>
<organism evidence="2 3">
    <name type="scientific">Gordonia terrae</name>
    <dbReference type="NCBI Taxonomy" id="2055"/>
    <lineage>
        <taxon>Bacteria</taxon>
        <taxon>Bacillati</taxon>
        <taxon>Actinomycetota</taxon>
        <taxon>Actinomycetes</taxon>
        <taxon>Mycobacteriales</taxon>
        <taxon>Gordoniaceae</taxon>
        <taxon>Gordonia</taxon>
    </lineage>
</organism>
<dbReference type="AlphaFoldDB" id="A0AAD0P151"/>
<evidence type="ECO:0000259" key="1">
    <source>
        <dbReference type="Pfam" id="PF01037"/>
    </source>
</evidence>
<dbReference type="InterPro" id="IPR019887">
    <property type="entry name" value="Tscrpt_reg_AsnC/Lrp_C"/>
</dbReference>
<dbReference type="GO" id="GO:0043200">
    <property type="term" value="P:response to amino acid"/>
    <property type="evidence" value="ECO:0007669"/>
    <property type="project" value="TreeGrafter"/>
</dbReference>
<dbReference type="Pfam" id="PF13412">
    <property type="entry name" value="HTH_24"/>
    <property type="match status" value="1"/>
</dbReference>
<feature type="domain" description="Transcription regulator AsnC/Lrp ligand binding" evidence="1">
    <location>
        <begin position="73"/>
        <end position="140"/>
    </location>
</feature>
<dbReference type="GO" id="GO:0005829">
    <property type="term" value="C:cytosol"/>
    <property type="evidence" value="ECO:0007669"/>
    <property type="project" value="TreeGrafter"/>
</dbReference>
<dbReference type="EMBL" id="CP029604">
    <property type="protein sequence ID" value="AWO86334.1"/>
    <property type="molecule type" value="Genomic_DNA"/>
</dbReference>
<proteinExistence type="predicted"/>
<name>A0AAD0P151_9ACTN</name>
<dbReference type="InterPro" id="IPR019888">
    <property type="entry name" value="Tscrpt_reg_AsnC-like"/>
</dbReference>
<dbReference type="Pfam" id="PF01037">
    <property type="entry name" value="AsnC_trans_reg"/>
    <property type="match status" value="1"/>
</dbReference>
<dbReference type="SMART" id="SM00344">
    <property type="entry name" value="HTH_ASNC"/>
    <property type="match status" value="1"/>
</dbReference>
<protein>
    <submittedName>
        <fullName evidence="2">Lrp/AsnC family transcriptional regulator</fullName>
    </submittedName>
</protein>
<evidence type="ECO:0000313" key="3">
    <source>
        <dbReference type="Proteomes" id="UP000247118"/>
    </source>
</evidence>
<dbReference type="InterPro" id="IPR036390">
    <property type="entry name" value="WH_DNA-bd_sf"/>
</dbReference>
<gene>
    <name evidence="2" type="ORF">DLJ61_25015</name>
</gene>
<dbReference type="GeneID" id="32691089"/>
<dbReference type="GO" id="GO:0043565">
    <property type="term" value="F:sequence-specific DNA binding"/>
    <property type="evidence" value="ECO:0007669"/>
    <property type="project" value="TreeGrafter"/>
</dbReference>